<evidence type="ECO:0000256" key="1">
    <source>
        <dbReference type="SAM" id="SignalP"/>
    </source>
</evidence>
<sequence length="400" mass="41349">MKNHQKVGGALLATAVVALLSAAAGTSAQMTAQVIEDAKAPIFGVPALSPEQCGETIQNSTTEMIIAFSSCLATSSASEACCSAIENTFAFKNAKFGGCLCHPVLMNTVTQLAEGFLPGSNELIPTVMRDCVAPDGDFASAFAFYGQTEGSEQCDPSVVEGVDVDAVDSDILGELAPTVGAQSRDAKVDNETEIAIDTETPDNETEIVTETEAPARNMDQALTVFSVLAVEDCGANLLEGQSELIGALTPCIIAEAPTQTCCSAIENVFKPTNENYGGCLCHKEVMDGIFLQAEGFLPGSTSLIQNAFKVCTNDFGSQFSFHGQEVGHVSCSSDVTLSKPSMNQAGDSGSAAAVEENENLIDQLGDMFASPKDSNAASGTATAAVSALVAVLSVACTVLF</sequence>
<keyword evidence="1" id="KW-0732">Signal</keyword>
<protein>
    <submittedName>
        <fullName evidence="2">Uncharacterized protein</fullName>
    </submittedName>
</protein>
<dbReference type="AlphaFoldDB" id="A0A7S2TBB5"/>
<feature type="chain" id="PRO_5031237901" evidence="1">
    <location>
        <begin position="29"/>
        <end position="400"/>
    </location>
</feature>
<evidence type="ECO:0000313" key="2">
    <source>
        <dbReference type="EMBL" id="CAD9722880.1"/>
    </source>
</evidence>
<proteinExistence type="predicted"/>
<gene>
    <name evidence="2" type="ORF">CROS1312_LOCUS2055</name>
</gene>
<dbReference type="EMBL" id="HBHM01002604">
    <property type="protein sequence ID" value="CAD9722880.1"/>
    <property type="molecule type" value="Transcribed_RNA"/>
</dbReference>
<accession>A0A7S2TBB5</accession>
<feature type="signal peptide" evidence="1">
    <location>
        <begin position="1"/>
        <end position="28"/>
    </location>
</feature>
<name>A0A7S2TBB5_9CHLO</name>
<reference evidence="2" key="1">
    <citation type="submission" date="2021-01" db="EMBL/GenBank/DDBJ databases">
        <authorList>
            <person name="Corre E."/>
            <person name="Pelletier E."/>
            <person name="Niang G."/>
            <person name="Scheremetjew M."/>
            <person name="Finn R."/>
            <person name="Kale V."/>
            <person name="Holt S."/>
            <person name="Cochrane G."/>
            <person name="Meng A."/>
            <person name="Brown T."/>
            <person name="Cohen L."/>
        </authorList>
    </citation>
    <scope>NUCLEOTIDE SEQUENCE</scope>
    <source>
        <strain evidence="2">RCC2335</strain>
    </source>
</reference>
<organism evidence="2">
    <name type="scientific">Chloropicon roscoffensis</name>
    <dbReference type="NCBI Taxonomy" id="1461544"/>
    <lineage>
        <taxon>Eukaryota</taxon>
        <taxon>Viridiplantae</taxon>
        <taxon>Chlorophyta</taxon>
        <taxon>Chloropicophyceae</taxon>
        <taxon>Chloropicales</taxon>
        <taxon>Chloropicaceae</taxon>
        <taxon>Chloropicon</taxon>
    </lineage>
</organism>